<accession>A0AAJ6NCU7</accession>
<comment type="caution">
    <text evidence="2">The sequence shown here is derived from an EMBL/GenBank/DDBJ whole genome shotgun (WGS) entry which is preliminary data.</text>
</comment>
<name>A0AAJ6NCU7_9PAST</name>
<dbReference type="Proteomes" id="UP001231736">
    <property type="component" value="Unassembled WGS sequence"/>
</dbReference>
<protein>
    <submittedName>
        <fullName evidence="2">Uncharacterized protein</fullName>
    </submittedName>
</protein>
<dbReference type="EMBL" id="JASAYT010000005">
    <property type="protein sequence ID" value="MDP8174291.1"/>
    <property type="molecule type" value="Genomic_DNA"/>
</dbReference>
<organism evidence="2 3">
    <name type="scientific">Phocoenobacter skyensis</name>
    <dbReference type="NCBI Taxonomy" id="97481"/>
    <lineage>
        <taxon>Bacteria</taxon>
        <taxon>Pseudomonadati</taxon>
        <taxon>Pseudomonadota</taxon>
        <taxon>Gammaproteobacteria</taxon>
        <taxon>Pasteurellales</taxon>
        <taxon>Pasteurellaceae</taxon>
        <taxon>Phocoenobacter</taxon>
    </lineage>
</organism>
<keyword evidence="1" id="KW-0812">Transmembrane</keyword>
<keyword evidence="1" id="KW-1133">Transmembrane helix</keyword>
<evidence type="ECO:0000256" key="1">
    <source>
        <dbReference type="SAM" id="Phobius"/>
    </source>
</evidence>
<gene>
    <name evidence="2" type="ORF">QJU97_02315</name>
</gene>
<sequence>MKINLFSRPISEDTIEAWAKILEDLAKIAFIAMPAVLYGEYTFIFKGANIVLLILMSYLFLVGAKVLRNNKLKHQKEY</sequence>
<dbReference type="AlphaFoldDB" id="A0AAJ6NCU7"/>
<reference evidence="2" key="1">
    <citation type="journal article" date="2023" name="Front. Microbiol.">
        <title>Phylogeography and host specificity of Pasteurellaceae pathogenic to sea-farmed fish in the north-east Atlantic.</title>
        <authorList>
            <person name="Gulla S."/>
            <person name="Colquhoun D.J."/>
            <person name="Olsen A.B."/>
            <person name="Spilsberg B."/>
            <person name="Lagesen K."/>
            <person name="Aakesson C.P."/>
            <person name="Strom S."/>
            <person name="Manji F."/>
            <person name="Birkbeck T.H."/>
            <person name="Nilsen H.K."/>
        </authorList>
    </citation>
    <scope>NUCLEOTIDE SEQUENCE</scope>
    <source>
        <strain evidence="2">98B1</strain>
    </source>
</reference>
<evidence type="ECO:0000313" key="2">
    <source>
        <dbReference type="EMBL" id="MDP8174291.1"/>
    </source>
</evidence>
<dbReference type="RefSeq" id="WP_306375545.1">
    <property type="nucleotide sequence ID" value="NZ_JASAYT010000005.1"/>
</dbReference>
<evidence type="ECO:0000313" key="3">
    <source>
        <dbReference type="Proteomes" id="UP001231736"/>
    </source>
</evidence>
<keyword evidence="1" id="KW-0472">Membrane</keyword>
<proteinExistence type="predicted"/>
<feature type="transmembrane region" description="Helical" evidence="1">
    <location>
        <begin position="43"/>
        <end position="67"/>
    </location>
</feature>